<dbReference type="Pfam" id="PF13205">
    <property type="entry name" value="Big_5"/>
    <property type="match status" value="1"/>
</dbReference>
<dbReference type="Proteomes" id="UP000660745">
    <property type="component" value="Unassembled WGS sequence"/>
</dbReference>
<accession>A0A918AG87</accession>
<reference evidence="5" key="2">
    <citation type="submission" date="2020-09" db="EMBL/GenBank/DDBJ databases">
        <authorList>
            <person name="Sun Q."/>
            <person name="Zhou Y."/>
        </authorList>
    </citation>
    <scope>NUCLEOTIDE SEQUENCE</scope>
    <source>
        <strain evidence="5">CGMCC 4.7430</strain>
    </source>
</reference>
<dbReference type="Pfam" id="PF13385">
    <property type="entry name" value="Laminin_G_3"/>
    <property type="match status" value="2"/>
</dbReference>
<dbReference type="SMART" id="SM00560">
    <property type="entry name" value="LamGL"/>
    <property type="match status" value="2"/>
</dbReference>
<comment type="caution">
    <text evidence="5">The sequence shown here is derived from an EMBL/GenBank/DDBJ whole genome shotgun (WGS) entry which is preliminary data.</text>
</comment>
<dbReference type="RefSeq" id="WP_189144926.1">
    <property type="nucleotide sequence ID" value="NZ_BMNK01000029.1"/>
</dbReference>
<name>A0A918AG87_9ACTN</name>
<feature type="compositionally biased region" description="Polar residues" evidence="3">
    <location>
        <begin position="696"/>
        <end position="708"/>
    </location>
</feature>
<dbReference type="InterPro" id="IPR006558">
    <property type="entry name" value="LamG-like"/>
</dbReference>
<dbReference type="InterPro" id="IPR029476">
    <property type="entry name" value="DNase_NucA_NucB"/>
</dbReference>
<organism evidence="5 6">
    <name type="scientific">Nonomuraea glycinis</name>
    <dbReference type="NCBI Taxonomy" id="2047744"/>
    <lineage>
        <taxon>Bacteria</taxon>
        <taxon>Bacillati</taxon>
        <taxon>Actinomycetota</taxon>
        <taxon>Actinomycetes</taxon>
        <taxon>Streptosporangiales</taxon>
        <taxon>Streptosporangiaceae</taxon>
        <taxon>Nonomuraea</taxon>
    </lineage>
</organism>
<feature type="region of interest" description="Disordered" evidence="3">
    <location>
        <begin position="1"/>
        <end position="25"/>
    </location>
</feature>
<evidence type="ECO:0000313" key="5">
    <source>
        <dbReference type="EMBL" id="GGP18291.1"/>
    </source>
</evidence>
<dbReference type="PANTHER" id="PTHR42535">
    <property type="entry name" value="OOKINETE PROTEIN, PUTATIVE-RELATED"/>
    <property type="match status" value="1"/>
</dbReference>
<dbReference type="Gene3D" id="2.60.40.1220">
    <property type="match status" value="1"/>
</dbReference>
<gene>
    <name evidence="5" type="ORF">GCM10012278_89950</name>
</gene>
<dbReference type="AlphaFoldDB" id="A0A918AG87"/>
<feature type="compositionally biased region" description="Low complexity" evidence="3">
    <location>
        <begin position="1"/>
        <end position="21"/>
    </location>
</feature>
<evidence type="ECO:0000259" key="4">
    <source>
        <dbReference type="SMART" id="SM00560"/>
    </source>
</evidence>
<feature type="domain" description="LamG-like jellyroll fold" evidence="4">
    <location>
        <begin position="421"/>
        <end position="552"/>
    </location>
</feature>
<reference evidence="5" key="1">
    <citation type="journal article" date="2014" name="Int. J. Syst. Evol. Microbiol.">
        <title>Complete genome sequence of Corynebacterium casei LMG S-19264T (=DSM 44701T), isolated from a smear-ripened cheese.</title>
        <authorList>
            <consortium name="US DOE Joint Genome Institute (JGI-PGF)"/>
            <person name="Walter F."/>
            <person name="Albersmeier A."/>
            <person name="Kalinowski J."/>
            <person name="Ruckert C."/>
        </authorList>
    </citation>
    <scope>NUCLEOTIDE SEQUENCE</scope>
    <source>
        <strain evidence="5">CGMCC 4.7430</strain>
    </source>
</reference>
<keyword evidence="1" id="KW-0732">Signal</keyword>
<dbReference type="Pfam" id="PF14040">
    <property type="entry name" value="DNase_NucA_NucB"/>
    <property type="match status" value="1"/>
</dbReference>
<dbReference type="Gene3D" id="2.60.120.200">
    <property type="match status" value="2"/>
</dbReference>
<feature type="region of interest" description="Disordered" evidence="3">
    <location>
        <begin position="680"/>
        <end position="710"/>
    </location>
</feature>
<feature type="region of interest" description="Disordered" evidence="3">
    <location>
        <begin position="331"/>
        <end position="354"/>
    </location>
</feature>
<feature type="compositionally biased region" description="Pro residues" evidence="3">
    <location>
        <begin position="338"/>
        <end position="354"/>
    </location>
</feature>
<keyword evidence="6" id="KW-1185">Reference proteome</keyword>
<evidence type="ECO:0000313" key="6">
    <source>
        <dbReference type="Proteomes" id="UP000660745"/>
    </source>
</evidence>
<dbReference type="PANTHER" id="PTHR42535:SF2">
    <property type="entry name" value="CHROMOSOME UNDETERMINED SCAFFOLD_146, WHOLE GENOME SHOTGUN SEQUENCE"/>
    <property type="match status" value="1"/>
</dbReference>
<evidence type="ECO:0000256" key="1">
    <source>
        <dbReference type="ARBA" id="ARBA00022729"/>
    </source>
</evidence>
<feature type="domain" description="LamG-like jellyroll fold" evidence="4">
    <location>
        <begin position="189"/>
        <end position="322"/>
    </location>
</feature>
<evidence type="ECO:0000256" key="2">
    <source>
        <dbReference type="ARBA" id="ARBA00023157"/>
    </source>
</evidence>
<dbReference type="EMBL" id="BMNK01000029">
    <property type="protein sequence ID" value="GGP18291.1"/>
    <property type="molecule type" value="Genomic_DNA"/>
</dbReference>
<dbReference type="InterPro" id="IPR014755">
    <property type="entry name" value="Cu-Rt/internalin_Ig-like"/>
</dbReference>
<sequence length="1144" mass="122672">MDATPAPETTPDPGDPDTTPPSVLGTLPAPAEVEVDGRTEVRVSFSEPVTNAQVSLRDAAGQAITGTATMDASDTVLVFRPGSQLPVGEFAADVSDARDAAGNVMTAPYSWRFTTTTTVPDPDPVPGLVAAYGMDEGAGTSVADSSGQNNTGAGRSASWVDGKYGKALSFNGSSSWVTVEDAASLRLTTGMTVSAWVNPATVADWRSLVTKELAVEGASYSLYAANGGAVPSGWVQPDPADSSTVDGLTPLPVGTWSHLALTYDGAALRLLINGQQVDETAMSDSLYDDGSPLRIGGNGVWGEYFEGLIDEVRIYNRALTAQQIQADMNTPVGSTIPGPDPTPTPTPTPDPTPNPVPGLVAAYGMEEGTGTIVGDSSGQNNTGAATDTTWTTAGKHGKALTFNGDSSWVTVPHAPSLRLTTALTLSAWVRPSTTDALWHPVLMKENDRDGFYGLYSSIGEGPAGWLETADDEGGPAYWDSLPSNQWSHLALTYDGSNATLYVNGTEVDQEPLTGELIDDGGDLRIGGHATWREYFEGLIDEVRIYNIVQTAAQIQADMNTPIGAAPAAAAPTARLNAATTPAIDKLTVSADAPAGTTPVLTAWLTGDSTTGGTVEIALSHRPAKQQERAKTQIWTGKAGVKADSSKATVTLPEGLLKQGQEVRWRARSVADGVTGPWTSWAGLTVKDPKPEKATRNPGTSSSGVTEQPKSALAASTFPYERMDHDECQNLLKGTRQRWEVQSGLPARTFRHKNSFNTCFAMWIGERNEDDEVDRLPVPLLDDDSGVMWMARLTIVFHTYVGTKNSFSPREKLATSLVSDSREISAWIRVDAWHVFDANWSNSRKFSIKLGEAGFPGCTSIYKARDGQKKSALNGISDTVADWRRFSDDREIVLASQQSSHPDREGTCTVDPHVIYQNNPEGGDQIQWAHPEFKSKNHAVTFTCDSSAAIKIYTGGCISNSVRPVFVLDSNDAKVAESAYHWALAMYSPNATYPPSNAPKKIPGAIDWGDKGCTTRTTGCLHRTTTESVIDDNRNKHAVPACRKYKPNYKKPDSCDEFPFASTLEGAANTTYDFSVQIIKLKDNCASGSRTKWFYLRHRIRHNTSYWVDVIMPGQATPVSGALGTVVRDPLPDEESIVCVEDELE</sequence>
<dbReference type="InterPro" id="IPR013320">
    <property type="entry name" value="ConA-like_dom_sf"/>
</dbReference>
<keyword evidence="2" id="KW-1015">Disulfide bond</keyword>
<proteinExistence type="predicted"/>
<dbReference type="SUPFAM" id="SSF49899">
    <property type="entry name" value="Concanavalin A-like lectins/glucanases"/>
    <property type="match status" value="2"/>
</dbReference>
<evidence type="ECO:0000256" key="3">
    <source>
        <dbReference type="SAM" id="MobiDB-lite"/>
    </source>
</evidence>
<protein>
    <recommendedName>
        <fullName evidence="4">LamG-like jellyroll fold domain-containing protein</fullName>
    </recommendedName>
</protein>
<dbReference type="InterPro" id="IPR032812">
    <property type="entry name" value="SbsA_Ig"/>
</dbReference>